<dbReference type="InterPro" id="IPR053203">
    <property type="entry name" value="Cisplatin_resist-associated"/>
</dbReference>
<proteinExistence type="predicted"/>
<dbReference type="InterPro" id="IPR022024">
    <property type="entry name" value="DUF3602"/>
</dbReference>
<comment type="caution">
    <text evidence="2">The sequence shown here is derived from an EMBL/GenBank/DDBJ whole genome shotgun (WGS) entry which is preliminary data.</text>
</comment>
<dbReference type="Pfam" id="PF12223">
    <property type="entry name" value="DUF3602"/>
    <property type="match status" value="1"/>
</dbReference>
<dbReference type="PANTHER" id="PTHR34693">
    <property type="entry name" value="PROTEIN PAR32"/>
    <property type="match status" value="1"/>
</dbReference>
<dbReference type="PANTHER" id="PTHR34693:SF3">
    <property type="match status" value="1"/>
</dbReference>
<keyword evidence="3" id="KW-1185">Reference proteome</keyword>
<reference evidence="2" key="1">
    <citation type="journal article" date="2023" name="Mol. Phylogenet. Evol.">
        <title>Genome-scale phylogeny and comparative genomics of the fungal order Sordariales.</title>
        <authorList>
            <person name="Hensen N."/>
            <person name="Bonometti L."/>
            <person name="Westerberg I."/>
            <person name="Brannstrom I.O."/>
            <person name="Guillou S."/>
            <person name="Cros-Aarteil S."/>
            <person name="Calhoun S."/>
            <person name="Haridas S."/>
            <person name="Kuo A."/>
            <person name="Mondo S."/>
            <person name="Pangilinan J."/>
            <person name="Riley R."/>
            <person name="LaButti K."/>
            <person name="Andreopoulos B."/>
            <person name="Lipzen A."/>
            <person name="Chen C."/>
            <person name="Yan M."/>
            <person name="Daum C."/>
            <person name="Ng V."/>
            <person name="Clum A."/>
            <person name="Steindorff A."/>
            <person name="Ohm R.A."/>
            <person name="Martin F."/>
            <person name="Silar P."/>
            <person name="Natvig D.O."/>
            <person name="Lalanne C."/>
            <person name="Gautier V."/>
            <person name="Ament-Velasquez S.L."/>
            <person name="Kruys A."/>
            <person name="Hutchinson M.I."/>
            <person name="Powell A.J."/>
            <person name="Barry K."/>
            <person name="Miller A.N."/>
            <person name="Grigoriev I.V."/>
            <person name="Debuchy R."/>
            <person name="Gladieux P."/>
            <person name="Hiltunen Thoren M."/>
            <person name="Johannesson H."/>
        </authorList>
    </citation>
    <scope>NUCLEOTIDE SEQUENCE</scope>
    <source>
        <strain evidence="2">FGSC 1904</strain>
    </source>
</reference>
<evidence type="ECO:0000313" key="2">
    <source>
        <dbReference type="EMBL" id="KAK3396577.1"/>
    </source>
</evidence>
<reference evidence="2" key="2">
    <citation type="submission" date="2023-07" db="EMBL/GenBank/DDBJ databases">
        <authorList>
            <consortium name="Lawrence Berkeley National Laboratory"/>
            <person name="Haridas S."/>
            <person name="Hensen N."/>
            <person name="Bonometti L."/>
            <person name="Westerberg I."/>
            <person name="Brannstrom I.O."/>
            <person name="Guillou S."/>
            <person name="Cros-Aarteil S."/>
            <person name="Calhoun S."/>
            <person name="Kuo A."/>
            <person name="Mondo S."/>
            <person name="Pangilinan J."/>
            <person name="Riley R."/>
            <person name="LaButti K."/>
            <person name="Andreopoulos B."/>
            <person name="Lipzen A."/>
            <person name="Chen C."/>
            <person name="Yanf M."/>
            <person name="Daum C."/>
            <person name="Ng V."/>
            <person name="Clum A."/>
            <person name="Steindorff A."/>
            <person name="Ohm R."/>
            <person name="Martin F."/>
            <person name="Silar P."/>
            <person name="Natvig D."/>
            <person name="Lalanne C."/>
            <person name="Gautier V."/>
            <person name="Ament-velasquez S.L."/>
            <person name="Kruys A."/>
            <person name="Hutchinson M.I."/>
            <person name="Powell A.J."/>
            <person name="Barry K."/>
            <person name="Miller A.N."/>
            <person name="Grigoriev I.V."/>
            <person name="Debuchy R."/>
            <person name="Gladieux P."/>
            <person name="Thoren M.H."/>
            <person name="Johannesson H."/>
        </authorList>
    </citation>
    <scope>NUCLEOTIDE SEQUENCE</scope>
    <source>
        <strain evidence="2">FGSC 1904</strain>
    </source>
</reference>
<sequence length="166" mass="17205">MPGPEVSHGRGGAGNINPDDTKYVDGEVVRAGAEGSHGDGAFSTGRGGAANIGDAGVKPHRRADKDIIPDVAIRHSQDKENYHTGRGGAGNERHVSPASGSGSDKAKKEAAAAAVDKGTGGDHAAAHHHHHHTHERQHSLADKLKWKIFGKPKGSETEVSHVGEGH</sequence>
<feature type="compositionally biased region" description="Basic and acidic residues" evidence="1">
    <location>
        <begin position="19"/>
        <end position="28"/>
    </location>
</feature>
<evidence type="ECO:0000256" key="1">
    <source>
        <dbReference type="SAM" id="MobiDB-lite"/>
    </source>
</evidence>
<accession>A0AAE0UA89</accession>
<gene>
    <name evidence="2" type="ORF">B0T20DRAFT_275708</name>
</gene>
<feature type="compositionally biased region" description="Basic residues" evidence="1">
    <location>
        <begin position="126"/>
        <end position="135"/>
    </location>
</feature>
<dbReference type="EMBL" id="JAUTDP010000009">
    <property type="protein sequence ID" value="KAK3396577.1"/>
    <property type="molecule type" value="Genomic_DNA"/>
</dbReference>
<feature type="region of interest" description="Disordered" evidence="1">
    <location>
        <begin position="1"/>
        <end position="140"/>
    </location>
</feature>
<dbReference type="Proteomes" id="UP001281003">
    <property type="component" value="Unassembled WGS sequence"/>
</dbReference>
<name>A0AAE0UA89_SORBR</name>
<evidence type="ECO:0000313" key="3">
    <source>
        <dbReference type="Proteomes" id="UP001281003"/>
    </source>
</evidence>
<feature type="compositionally biased region" description="Basic and acidic residues" evidence="1">
    <location>
        <begin position="63"/>
        <end position="83"/>
    </location>
</feature>
<protein>
    <submittedName>
        <fullName evidence="2">Uncharacterized protein</fullName>
    </submittedName>
</protein>
<dbReference type="AlphaFoldDB" id="A0AAE0UA89"/>
<organism evidence="2 3">
    <name type="scientific">Sordaria brevicollis</name>
    <dbReference type="NCBI Taxonomy" id="83679"/>
    <lineage>
        <taxon>Eukaryota</taxon>
        <taxon>Fungi</taxon>
        <taxon>Dikarya</taxon>
        <taxon>Ascomycota</taxon>
        <taxon>Pezizomycotina</taxon>
        <taxon>Sordariomycetes</taxon>
        <taxon>Sordariomycetidae</taxon>
        <taxon>Sordariales</taxon>
        <taxon>Sordariaceae</taxon>
        <taxon>Sordaria</taxon>
    </lineage>
</organism>